<evidence type="ECO:0000313" key="1">
    <source>
        <dbReference type="EMBL" id="PPK53070.1"/>
    </source>
</evidence>
<dbReference type="Proteomes" id="UP000239648">
    <property type="component" value="Unassembled WGS sequence"/>
</dbReference>
<evidence type="ECO:0000313" key="4">
    <source>
        <dbReference type="Proteomes" id="UP000239648"/>
    </source>
</evidence>
<name>A0A2S6G9J7_9GAMM</name>
<comment type="caution">
    <text evidence="2">The sequence shown here is derived from an EMBL/GenBank/DDBJ whole genome shotgun (WGS) entry which is preliminary data.</text>
</comment>
<protein>
    <submittedName>
        <fullName evidence="2">Uncharacterized protein</fullName>
    </submittedName>
</protein>
<sequence length="37" mass="4215">MTVRSTGCQHVPDFLLTDDIVRQRGRLPYFQDPPAAI</sequence>
<proteinExistence type="predicted"/>
<accession>A0A2S6G9J7</accession>
<evidence type="ECO:0000313" key="3">
    <source>
        <dbReference type="Proteomes" id="UP000239446"/>
    </source>
</evidence>
<dbReference type="Proteomes" id="UP000239446">
    <property type="component" value="Unassembled WGS sequence"/>
</dbReference>
<dbReference type="STRING" id="930118.SAMN05216429_101342"/>
<reference evidence="1 4" key="1">
    <citation type="submission" date="2018-02" db="EMBL/GenBank/DDBJ databases">
        <title>Deep subsurface shale carbon reservoir microbial communities from Ohio and West Virginia, USA.</title>
        <authorList>
            <person name="Wrighton K."/>
        </authorList>
    </citation>
    <scope>NUCLEOTIDE SEQUENCE [LARGE SCALE GENOMIC DNA]</scope>
    <source>
        <strain evidence="1 4">UTICA-S1B6</strain>
    </source>
</reference>
<gene>
    <name evidence="2" type="ORF">B0H24_1003144</name>
    <name evidence="1" type="ORF">BY455_103144</name>
</gene>
<dbReference type="EMBL" id="PTIT01000003">
    <property type="protein sequence ID" value="PPK53070.1"/>
    <property type="molecule type" value="Genomic_DNA"/>
</dbReference>
<dbReference type="AlphaFoldDB" id="A0A2S6G9J7"/>
<organism evidence="2 3">
    <name type="scientific">Marinobacter persicus</name>
    <dbReference type="NCBI Taxonomy" id="930118"/>
    <lineage>
        <taxon>Bacteria</taxon>
        <taxon>Pseudomonadati</taxon>
        <taxon>Pseudomonadota</taxon>
        <taxon>Gammaproteobacteria</taxon>
        <taxon>Pseudomonadales</taxon>
        <taxon>Marinobacteraceae</taxon>
        <taxon>Marinobacter</taxon>
    </lineage>
</organism>
<keyword evidence="4" id="KW-1185">Reference proteome</keyword>
<evidence type="ECO:0000313" key="2">
    <source>
        <dbReference type="EMBL" id="PPK55947.1"/>
    </source>
</evidence>
<reference evidence="2 3" key="2">
    <citation type="submission" date="2018-02" db="EMBL/GenBank/DDBJ databases">
        <title>Subsurface microbial communities from deep shales in Ohio and West Virginia, USA.</title>
        <authorList>
            <person name="Wrighton K."/>
        </authorList>
    </citation>
    <scope>NUCLEOTIDE SEQUENCE [LARGE SCALE GENOMIC DNA]</scope>
    <source>
        <strain evidence="2 3">UTICA-S1B9</strain>
    </source>
</reference>
<dbReference type="EMBL" id="PTIU01000003">
    <property type="protein sequence ID" value="PPK55947.1"/>
    <property type="molecule type" value="Genomic_DNA"/>
</dbReference>